<dbReference type="PANTHER" id="PTHR30627:SF2">
    <property type="entry name" value="PEPTIDOGLYCAN D,D-TRANSPEPTIDASE MRDA"/>
    <property type="match status" value="1"/>
</dbReference>
<keyword evidence="2 3" id="KW-0472">Membrane</keyword>
<organism evidence="6 7">
    <name type="scientific">Candidatus Niyogibacteria bacterium RIFCSPLOWO2_01_FULL_45_48</name>
    <dbReference type="NCBI Taxonomy" id="1801724"/>
    <lineage>
        <taxon>Bacteria</taxon>
        <taxon>Candidatus Niyogiibacteriota</taxon>
    </lineage>
</organism>
<dbReference type="GO" id="GO:0071972">
    <property type="term" value="F:peptidoglycan L,D-transpeptidase activity"/>
    <property type="evidence" value="ECO:0007669"/>
    <property type="project" value="TreeGrafter"/>
</dbReference>
<evidence type="ECO:0000259" key="5">
    <source>
        <dbReference type="Pfam" id="PF03717"/>
    </source>
</evidence>
<evidence type="ECO:0000256" key="1">
    <source>
        <dbReference type="ARBA" id="ARBA00004370"/>
    </source>
</evidence>
<gene>
    <name evidence="6" type="ORF">A2931_00800</name>
</gene>
<dbReference type="SUPFAM" id="SSF56601">
    <property type="entry name" value="beta-lactamase/transpeptidase-like"/>
    <property type="match status" value="1"/>
</dbReference>
<evidence type="ECO:0000313" key="6">
    <source>
        <dbReference type="EMBL" id="OGZ29817.1"/>
    </source>
</evidence>
<proteinExistence type="predicted"/>
<dbReference type="EMBL" id="MHMQ01000032">
    <property type="protein sequence ID" value="OGZ29817.1"/>
    <property type="molecule type" value="Genomic_DNA"/>
</dbReference>
<dbReference type="InterPro" id="IPR012338">
    <property type="entry name" value="Beta-lactam/transpept-like"/>
</dbReference>
<evidence type="ECO:0000256" key="2">
    <source>
        <dbReference type="ARBA" id="ARBA00023136"/>
    </source>
</evidence>
<dbReference type="GO" id="GO:0005886">
    <property type="term" value="C:plasma membrane"/>
    <property type="evidence" value="ECO:0007669"/>
    <property type="project" value="TreeGrafter"/>
</dbReference>
<comment type="subcellular location">
    <subcellularLocation>
        <location evidence="1">Membrane</location>
    </subcellularLocation>
</comment>
<dbReference type="InterPro" id="IPR005311">
    <property type="entry name" value="PBP_dimer"/>
</dbReference>
<dbReference type="GO" id="GO:0008658">
    <property type="term" value="F:penicillin binding"/>
    <property type="evidence" value="ECO:0007669"/>
    <property type="project" value="InterPro"/>
</dbReference>
<dbReference type="Pfam" id="PF00905">
    <property type="entry name" value="Transpeptidase"/>
    <property type="match status" value="1"/>
</dbReference>
<evidence type="ECO:0000313" key="7">
    <source>
        <dbReference type="Proteomes" id="UP000177486"/>
    </source>
</evidence>
<name>A0A1G2EVR4_9BACT</name>
<dbReference type="Proteomes" id="UP000177486">
    <property type="component" value="Unassembled WGS sequence"/>
</dbReference>
<evidence type="ECO:0000259" key="4">
    <source>
        <dbReference type="Pfam" id="PF00905"/>
    </source>
</evidence>
<dbReference type="InterPro" id="IPR001460">
    <property type="entry name" value="PCN-bd_Tpept"/>
</dbReference>
<comment type="caution">
    <text evidence="6">The sequence shown here is derived from an EMBL/GenBank/DDBJ whole genome shotgun (WGS) entry which is preliminary data.</text>
</comment>
<evidence type="ECO:0008006" key="8">
    <source>
        <dbReference type="Google" id="ProtNLM"/>
    </source>
</evidence>
<keyword evidence="3" id="KW-1133">Transmembrane helix</keyword>
<dbReference type="PANTHER" id="PTHR30627">
    <property type="entry name" value="PEPTIDOGLYCAN D,D-TRANSPEPTIDASE"/>
    <property type="match status" value="1"/>
</dbReference>
<dbReference type="GO" id="GO:0071555">
    <property type="term" value="P:cell wall organization"/>
    <property type="evidence" value="ECO:0007669"/>
    <property type="project" value="TreeGrafter"/>
</dbReference>
<protein>
    <recommendedName>
        <fullName evidence="8">Penicillin-binding protein 2</fullName>
    </recommendedName>
</protein>
<feature type="domain" description="Penicillin-binding protein dimerisation" evidence="5">
    <location>
        <begin position="107"/>
        <end position="177"/>
    </location>
</feature>
<sequence length="564" mass="61609">MFWKKAKNLAQKDIEPDEIFLDSKNLPGFERDLFEGRIETPVSPQIPRFILTIFVLGSLAIVFQLFSLQIFNHDGYLARAENNTLVRTRLPAERGLIYDRDMREIAWNEPDGRSYWKKPGLAHLVGYTGYPEDFSGDISPQAKVGRAGIEKAYDNILRGKDGSRLVEESASGEILSEAVELDPENGEGVVLTIDAEIQSELFSIIASVVRERGFKAGSAVVVDTESGDILSAVSFPEFDSAVLSGNSSENQLDSYFKSADSPFFFRAFEGLYAPGSIFKTIVALGVLSEKIIDPSRQILSSGSISIPNPYFPEEPSVFYDWKAHGLVDMRRAIAVSSNVYFYTVGGGFGNQAGLGVKKIVDYASRMGLGADVGVELSEAEGFLPTPEWKEKNTPSDPVWRVGDTYNLSIGQGMLQVTPLQMAQIAAVIANDGLKKDIHIVKSLVSKNGFRAPELEPDKKTAISEDAFKVVKEGMMQAVEYGTASALSGLGVKIAGKTGTAELGSEKKKVNSWFMGFMPYESPKFALAVVLEAGSSQNLVGSTYVAREFIGWIIHNRPELVGSVN</sequence>
<dbReference type="Gene3D" id="3.90.1310.10">
    <property type="entry name" value="Penicillin-binding protein 2a (Domain 2)"/>
    <property type="match status" value="1"/>
</dbReference>
<accession>A0A1G2EVR4</accession>
<feature type="transmembrane region" description="Helical" evidence="3">
    <location>
        <begin position="49"/>
        <end position="71"/>
    </location>
</feature>
<dbReference type="InterPro" id="IPR050515">
    <property type="entry name" value="Beta-lactam/transpept"/>
</dbReference>
<dbReference type="Pfam" id="PF03717">
    <property type="entry name" value="PBP_dimer"/>
    <property type="match status" value="1"/>
</dbReference>
<dbReference type="AlphaFoldDB" id="A0A1G2EVR4"/>
<evidence type="ECO:0000256" key="3">
    <source>
        <dbReference type="SAM" id="Phobius"/>
    </source>
</evidence>
<reference evidence="6 7" key="1">
    <citation type="journal article" date="2016" name="Nat. Commun.">
        <title>Thousands of microbial genomes shed light on interconnected biogeochemical processes in an aquifer system.</title>
        <authorList>
            <person name="Anantharaman K."/>
            <person name="Brown C.T."/>
            <person name="Hug L.A."/>
            <person name="Sharon I."/>
            <person name="Castelle C.J."/>
            <person name="Probst A.J."/>
            <person name="Thomas B.C."/>
            <person name="Singh A."/>
            <person name="Wilkins M.J."/>
            <person name="Karaoz U."/>
            <person name="Brodie E.L."/>
            <person name="Williams K.H."/>
            <person name="Hubbard S.S."/>
            <person name="Banfield J.F."/>
        </authorList>
    </citation>
    <scope>NUCLEOTIDE SEQUENCE [LARGE SCALE GENOMIC DNA]</scope>
</reference>
<dbReference type="Gene3D" id="3.40.710.10">
    <property type="entry name" value="DD-peptidase/beta-lactamase superfamily"/>
    <property type="match status" value="1"/>
</dbReference>
<feature type="domain" description="Penicillin-binding protein transpeptidase" evidence="4">
    <location>
        <begin position="217"/>
        <end position="537"/>
    </location>
</feature>
<keyword evidence="3" id="KW-0812">Transmembrane</keyword>